<dbReference type="OrthoDB" id="9812295at2"/>
<organism evidence="2 3">
    <name type="scientific">Klugiella xanthotipulae</name>
    <dbReference type="NCBI Taxonomy" id="244735"/>
    <lineage>
        <taxon>Bacteria</taxon>
        <taxon>Bacillati</taxon>
        <taxon>Actinomycetota</taxon>
        <taxon>Actinomycetes</taxon>
        <taxon>Micrococcales</taxon>
        <taxon>Microbacteriaceae</taxon>
        <taxon>Klugiella</taxon>
    </lineage>
</organism>
<gene>
    <name evidence="2" type="ORF">FB466_1223</name>
</gene>
<dbReference type="AlphaFoldDB" id="A0A543I701"/>
<dbReference type="SUPFAM" id="SSF52218">
    <property type="entry name" value="Flavoproteins"/>
    <property type="match status" value="1"/>
</dbReference>
<evidence type="ECO:0000313" key="3">
    <source>
        <dbReference type="Proteomes" id="UP000318331"/>
    </source>
</evidence>
<dbReference type="GO" id="GO:0010181">
    <property type="term" value="F:FMN binding"/>
    <property type="evidence" value="ECO:0007669"/>
    <property type="project" value="TreeGrafter"/>
</dbReference>
<dbReference type="PANTHER" id="PTHR30543:SF21">
    <property type="entry name" value="NAD(P)H-DEPENDENT FMN REDUCTASE LOT6"/>
    <property type="match status" value="1"/>
</dbReference>
<dbReference type="EMBL" id="VFPN01000001">
    <property type="protein sequence ID" value="TQM66383.1"/>
    <property type="molecule type" value="Genomic_DNA"/>
</dbReference>
<dbReference type="GO" id="GO:0005829">
    <property type="term" value="C:cytosol"/>
    <property type="evidence" value="ECO:0007669"/>
    <property type="project" value="TreeGrafter"/>
</dbReference>
<evidence type="ECO:0000313" key="2">
    <source>
        <dbReference type="EMBL" id="TQM66383.1"/>
    </source>
</evidence>
<name>A0A543I701_9MICO</name>
<dbReference type="Pfam" id="PF03358">
    <property type="entry name" value="FMN_red"/>
    <property type="match status" value="1"/>
</dbReference>
<proteinExistence type="predicted"/>
<dbReference type="Proteomes" id="UP000318331">
    <property type="component" value="Unassembled WGS sequence"/>
</dbReference>
<dbReference type="Gene3D" id="3.40.50.360">
    <property type="match status" value="1"/>
</dbReference>
<sequence length="188" mass="20432">MISQRVAVIIGSTRANRIGPEIAVWVRDALREGSSLHYELVDLAEVALPFLDEPRMPALGEYAHAHTRAWSELILSFDAVVFVFPQYNGGYPGVLKNAVDFLYAEWRDKPAALVSYGTRGGNRAAAGFLAVLNRLHLRVIDTSLELALPEADKDAAGHLREVEATLAPYRDQVRALDAGLTAALAAPA</sequence>
<comment type="caution">
    <text evidence="2">The sequence shown here is derived from an EMBL/GenBank/DDBJ whole genome shotgun (WGS) entry which is preliminary data.</text>
</comment>
<dbReference type="RefSeq" id="WP_141916620.1">
    <property type="nucleotide sequence ID" value="NZ_BAAAYS010000003.1"/>
</dbReference>
<dbReference type="GO" id="GO:0016491">
    <property type="term" value="F:oxidoreductase activity"/>
    <property type="evidence" value="ECO:0007669"/>
    <property type="project" value="InterPro"/>
</dbReference>
<dbReference type="InterPro" id="IPR029039">
    <property type="entry name" value="Flavoprotein-like_sf"/>
</dbReference>
<dbReference type="PANTHER" id="PTHR30543">
    <property type="entry name" value="CHROMATE REDUCTASE"/>
    <property type="match status" value="1"/>
</dbReference>
<feature type="domain" description="NADPH-dependent FMN reductase-like" evidence="1">
    <location>
        <begin position="5"/>
        <end position="142"/>
    </location>
</feature>
<dbReference type="InterPro" id="IPR050712">
    <property type="entry name" value="NAD(P)H-dep_reductase"/>
</dbReference>
<accession>A0A543I701</accession>
<dbReference type="InterPro" id="IPR005025">
    <property type="entry name" value="FMN_Rdtase-like_dom"/>
</dbReference>
<evidence type="ECO:0000259" key="1">
    <source>
        <dbReference type="Pfam" id="PF03358"/>
    </source>
</evidence>
<reference evidence="2 3" key="1">
    <citation type="submission" date="2019-06" db="EMBL/GenBank/DDBJ databases">
        <title>Sequencing the genomes of 1000 actinobacteria strains.</title>
        <authorList>
            <person name="Klenk H.-P."/>
        </authorList>
    </citation>
    <scope>NUCLEOTIDE SEQUENCE [LARGE SCALE GENOMIC DNA]</scope>
    <source>
        <strain evidence="2 3">DSM 18031</strain>
    </source>
</reference>
<keyword evidence="3" id="KW-1185">Reference proteome</keyword>
<protein>
    <submittedName>
        <fullName evidence="2">NAD(P)H-dependent FMN reductase</fullName>
    </submittedName>
</protein>